<keyword evidence="2 4" id="KW-0238">DNA-binding</keyword>
<organism evidence="7 8">
    <name type="scientific">Terriglobus saanensis (strain ATCC BAA-1853 / DSM 23119 / SP1PR4)</name>
    <dbReference type="NCBI Taxonomy" id="401053"/>
    <lineage>
        <taxon>Bacteria</taxon>
        <taxon>Pseudomonadati</taxon>
        <taxon>Acidobacteriota</taxon>
        <taxon>Terriglobia</taxon>
        <taxon>Terriglobales</taxon>
        <taxon>Acidobacteriaceae</taxon>
        <taxon>Terriglobus</taxon>
    </lineage>
</organism>
<dbReference type="GO" id="GO:0015074">
    <property type="term" value="P:DNA integration"/>
    <property type="evidence" value="ECO:0007669"/>
    <property type="project" value="UniProtKB-KW"/>
</dbReference>
<dbReference type="PROSITE" id="PS51900">
    <property type="entry name" value="CB"/>
    <property type="match status" value="1"/>
</dbReference>
<keyword evidence="3" id="KW-0233">DNA recombination</keyword>
<dbReference type="Pfam" id="PF00589">
    <property type="entry name" value="Phage_integrase"/>
    <property type="match status" value="1"/>
</dbReference>
<dbReference type="Proteomes" id="UP000006844">
    <property type="component" value="Chromosome"/>
</dbReference>
<dbReference type="InterPro" id="IPR044068">
    <property type="entry name" value="CB"/>
</dbReference>
<name>E8V6R3_TERSS</name>
<dbReference type="InterPro" id="IPR002104">
    <property type="entry name" value="Integrase_catalytic"/>
</dbReference>
<evidence type="ECO:0000259" key="5">
    <source>
        <dbReference type="PROSITE" id="PS51898"/>
    </source>
</evidence>
<dbReference type="GO" id="GO:0003677">
    <property type="term" value="F:DNA binding"/>
    <property type="evidence" value="ECO:0007669"/>
    <property type="project" value="UniProtKB-UniRule"/>
</dbReference>
<keyword evidence="8" id="KW-1185">Reference proteome</keyword>
<dbReference type="InterPro" id="IPR011010">
    <property type="entry name" value="DNA_brk_join_enz"/>
</dbReference>
<dbReference type="eggNOG" id="COG0582">
    <property type="taxonomic scope" value="Bacteria"/>
</dbReference>
<sequence>MEWRQPYLKNGTAGTYLTYIAGLDRFFRALRLEEITPGHMREYQIHRSRNEGGFWAKAAGPSVVNHELNTLSQILDHAGLWEPMKKFYTPLKLPRWTPPRTMTQAEEDQLFAIAASNPDWELAYLVASITNNTTASGVELRYLKISDVMLHTNPPQIHIASDAVKNEFRGRRIPLNETALKQFERALMRAHRLGSTQQTHYLFPLRVHRGAYDPTRPASSSWLRKPFDELRKAAGLPWLRPHDLRHQAITRMLECGAPETSVMAIAGHVSRQMMEHYSHTRMDAKMEVLRAIEPQRFSPALRRRA</sequence>
<feature type="domain" description="Tyr recombinase" evidence="5">
    <location>
        <begin position="97"/>
        <end position="290"/>
    </location>
</feature>
<dbReference type="PANTHER" id="PTHR30349">
    <property type="entry name" value="PHAGE INTEGRASE-RELATED"/>
    <property type="match status" value="1"/>
</dbReference>
<evidence type="ECO:0000256" key="2">
    <source>
        <dbReference type="ARBA" id="ARBA00023125"/>
    </source>
</evidence>
<dbReference type="AlphaFoldDB" id="E8V6R3"/>
<dbReference type="Gene3D" id="1.10.443.10">
    <property type="entry name" value="Intergrase catalytic core"/>
    <property type="match status" value="1"/>
</dbReference>
<feature type="domain" description="Core-binding (CB)" evidence="6">
    <location>
        <begin position="1"/>
        <end position="79"/>
    </location>
</feature>
<proteinExistence type="predicted"/>
<keyword evidence="1" id="KW-0229">DNA integration</keyword>
<evidence type="ECO:0000256" key="3">
    <source>
        <dbReference type="ARBA" id="ARBA00023172"/>
    </source>
</evidence>
<dbReference type="InterPro" id="IPR050090">
    <property type="entry name" value="Tyrosine_recombinase_XerCD"/>
</dbReference>
<protein>
    <submittedName>
        <fullName evidence="7">Integrase family protein</fullName>
    </submittedName>
</protein>
<dbReference type="PROSITE" id="PS51898">
    <property type="entry name" value="TYR_RECOMBINASE"/>
    <property type="match status" value="1"/>
</dbReference>
<evidence type="ECO:0000256" key="4">
    <source>
        <dbReference type="PROSITE-ProRule" id="PRU01248"/>
    </source>
</evidence>
<dbReference type="GO" id="GO:0006310">
    <property type="term" value="P:DNA recombination"/>
    <property type="evidence" value="ECO:0007669"/>
    <property type="project" value="UniProtKB-KW"/>
</dbReference>
<dbReference type="EMBL" id="CP002467">
    <property type="protein sequence ID" value="ADV83865.1"/>
    <property type="molecule type" value="Genomic_DNA"/>
</dbReference>
<evidence type="ECO:0000259" key="6">
    <source>
        <dbReference type="PROSITE" id="PS51900"/>
    </source>
</evidence>
<reference evidence="7 8" key="1">
    <citation type="journal article" date="2012" name="Stand. Genomic Sci.">
        <title>Complete genome sequence of Terriglobus saanensis type strain SP1PR4(T), an Acidobacteria from tundra soil.</title>
        <authorList>
            <person name="Rawat S.R."/>
            <person name="Mannisto M.K."/>
            <person name="Starovoytov V."/>
            <person name="Goodwin L."/>
            <person name="Nolan M."/>
            <person name="Hauser L."/>
            <person name="Land M."/>
            <person name="Davenport K.W."/>
            <person name="Woyke T."/>
            <person name="Haggblom M.M."/>
        </authorList>
    </citation>
    <scope>NUCLEOTIDE SEQUENCE</scope>
    <source>
        <strain evidence="8">ATCC BAA-1853 / DSM 23119 / SP1PR4</strain>
    </source>
</reference>
<evidence type="ECO:0000313" key="8">
    <source>
        <dbReference type="Proteomes" id="UP000006844"/>
    </source>
</evidence>
<dbReference type="KEGG" id="tsa:AciPR4_3107"/>
<dbReference type="PANTHER" id="PTHR30349:SF94">
    <property type="entry name" value="INTEGRASE_RECOMBINASE HI_1414-RELATED"/>
    <property type="match status" value="1"/>
</dbReference>
<dbReference type="STRING" id="401053.AciPR4_3107"/>
<evidence type="ECO:0000256" key="1">
    <source>
        <dbReference type="ARBA" id="ARBA00022908"/>
    </source>
</evidence>
<dbReference type="SUPFAM" id="SSF56349">
    <property type="entry name" value="DNA breaking-rejoining enzymes"/>
    <property type="match status" value="1"/>
</dbReference>
<gene>
    <name evidence="7" type="ordered locus">AciPR4_3107</name>
</gene>
<dbReference type="HOGENOM" id="CLU_911935_0_0_0"/>
<dbReference type="InterPro" id="IPR013762">
    <property type="entry name" value="Integrase-like_cat_sf"/>
</dbReference>
<accession>E8V6R3</accession>
<evidence type="ECO:0000313" key="7">
    <source>
        <dbReference type="EMBL" id="ADV83865.1"/>
    </source>
</evidence>